<gene>
    <name evidence="9" type="ORF">BUL40_07065</name>
</gene>
<evidence type="ECO:0000259" key="8">
    <source>
        <dbReference type="Pfam" id="PF12804"/>
    </source>
</evidence>
<dbReference type="InterPro" id="IPR029044">
    <property type="entry name" value="Nucleotide-diphossugar_trans"/>
</dbReference>
<proteinExistence type="predicted"/>
<keyword evidence="2 9" id="KW-0808">Transferase</keyword>
<dbReference type="Proteomes" id="UP000191680">
    <property type="component" value="Unassembled WGS sequence"/>
</dbReference>
<dbReference type="SUPFAM" id="SSF53448">
    <property type="entry name" value="Nucleotide-diphospho-sugar transferases"/>
    <property type="match status" value="1"/>
</dbReference>
<protein>
    <submittedName>
        <fullName evidence="9">Molybdenum cofactor guanylyltransferase</fullName>
    </submittedName>
</protein>
<accession>A0A1V6LRW0</accession>
<dbReference type="GO" id="GO:0016779">
    <property type="term" value="F:nucleotidyltransferase activity"/>
    <property type="evidence" value="ECO:0007669"/>
    <property type="project" value="UniProtKB-KW"/>
</dbReference>
<dbReference type="EMBL" id="MTBC01000004">
    <property type="protein sequence ID" value="OQD42849.1"/>
    <property type="molecule type" value="Genomic_DNA"/>
</dbReference>
<dbReference type="GO" id="GO:0046872">
    <property type="term" value="F:metal ion binding"/>
    <property type="evidence" value="ECO:0007669"/>
    <property type="project" value="UniProtKB-KW"/>
</dbReference>
<dbReference type="CDD" id="cd02503">
    <property type="entry name" value="MobA"/>
    <property type="match status" value="1"/>
</dbReference>
<evidence type="ECO:0000313" key="9">
    <source>
        <dbReference type="EMBL" id="OQD42849.1"/>
    </source>
</evidence>
<keyword evidence="7" id="KW-0501">Molybdenum cofactor biosynthesis</keyword>
<keyword evidence="9" id="KW-0548">Nucleotidyltransferase</keyword>
<keyword evidence="4" id="KW-0547">Nucleotide-binding</keyword>
<dbReference type="Gene3D" id="3.90.550.10">
    <property type="entry name" value="Spore Coat Polysaccharide Biosynthesis Protein SpsA, Chain A"/>
    <property type="match status" value="1"/>
</dbReference>
<evidence type="ECO:0000256" key="2">
    <source>
        <dbReference type="ARBA" id="ARBA00022679"/>
    </source>
</evidence>
<keyword evidence="1" id="KW-0963">Cytoplasm</keyword>
<name>A0A1V6LRW0_9FLAO</name>
<keyword evidence="5" id="KW-0460">Magnesium</keyword>
<keyword evidence="10" id="KW-1185">Reference proteome</keyword>
<evidence type="ECO:0000256" key="6">
    <source>
        <dbReference type="ARBA" id="ARBA00023134"/>
    </source>
</evidence>
<dbReference type="InterPro" id="IPR013482">
    <property type="entry name" value="Molybde_CF_guanTrfase"/>
</dbReference>
<dbReference type="PANTHER" id="PTHR19136">
    <property type="entry name" value="MOLYBDENUM COFACTOR GUANYLYLTRANSFERASE"/>
    <property type="match status" value="1"/>
</dbReference>
<dbReference type="GO" id="GO:0005525">
    <property type="term" value="F:GTP binding"/>
    <property type="evidence" value="ECO:0007669"/>
    <property type="project" value="UniProtKB-KW"/>
</dbReference>
<organism evidence="9 10">
    <name type="scientific">Croceivirga radicis</name>
    <dbReference type="NCBI Taxonomy" id="1929488"/>
    <lineage>
        <taxon>Bacteria</taxon>
        <taxon>Pseudomonadati</taxon>
        <taxon>Bacteroidota</taxon>
        <taxon>Flavobacteriia</taxon>
        <taxon>Flavobacteriales</taxon>
        <taxon>Flavobacteriaceae</taxon>
        <taxon>Croceivirga</taxon>
    </lineage>
</organism>
<sequence length="197" mass="22177">MNKLFGLVLTGGKSSRMGTDKASINYHKEPQSKYLYKLLEQVCDRTFYSIGDQQKIVDYPDEKCILDLNEYRGPLNGILSAHKAHPDAGWLVLACDLPLIDLENLKLLKKERDTQKTATAMATHKTKLPEPLVAIWEPEGLKEAIAYMEAAQSSCPRKFLINSDTKLVFPIHDKVLFNANTLAEYEHAKSILANESI</sequence>
<comment type="caution">
    <text evidence="9">The sequence shown here is derived from an EMBL/GenBank/DDBJ whole genome shotgun (WGS) entry which is preliminary data.</text>
</comment>
<dbReference type="OrthoDB" id="9788394at2"/>
<evidence type="ECO:0000256" key="5">
    <source>
        <dbReference type="ARBA" id="ARBA00022842"/>
    </source>
</evidence>
<keyword evidence="3" id="KW-0479">Metal-binding</keyword>
<evidence type="ECO:0000256" key="3">
    <source>
        <dbReference type="ARBA" id="ARBA00022723"/>
    </source>
</evidence>
<dbReference type="InterPro" id="IPR025877">
    <property type="entry name" value="MobA-like_NTP_Trfase"/>
</dbReference>
<evidence type="ECO:0000256" key="7">
    <source>
        <dbReference type="ARBA" id="ARBA00023150"/>
    </source>
</evidence>
<keyword evidence="6" id="KW-0342">GTP-binding</keyword>
<evidence type="ECO:0000256" key="4">
    <source>
        <dbReference type="ARBA" id="ARBA00022741"/>
    </source>
</evidence>
<dbReference type="RefSeq" id="WP_080318662.1">
    <property type="nucleotide sequence ID" value="NZ_MTBC01000004.1"/>
</dbReference>
<dbReference type="Pfam" id="PF12804">
    <property type="entry name" value="NTP_transf_3"/>
    <property type="match status" value="1"/>
</dbReference>
<dbReference type="AlphaFoldDB" id="A0A1V6LRW0"/>
<dbReference type="GO" id="GO:0006777">
    <property type="term" value="P:Mo-molybdopterin cofactor biosynthetic process"/>
    <property type="evidence" value="ECO:0007669"/>
    <property type="project" value="UniProtKB-KW"/>
</dbReference>
<feature type="domain" description="MobA-like NTP transferase" evidence="8">
    <location>
        <begin position="6"/>
        <end position="153"/>
    </location>
</feature>
<evidence type="ECO:0000256" key="1">
    <source>
        <dbReference type="ARBA" id="ARBA00022490"/>
    </source>
</evidence>
<dbReference type="PANTHER" id="PTHR19136:SF81">
    <property type="entry name" value="MOLYBDENUM COFACTOR GUANYLYLTRANSFERASE"/>
    <property type="match status" value="1"/>
</dbReference>
<evidence type="ECO:0000313" key="10">
    <source>
        <dbReference type="Proteomes" id="UP000191680"/>
    </source>
</evidence>
<reference evidence="9 10" key="1">
    <citation type="submission" date="2016-12" db="EMBL/GenBank/DDBJ databases">
        <authorList>
            <person name="Song W.-J."/>
            <person name="Kurnit D.M."/>
        </authorList>
    </citation>
    <scope>NUCLEOTIDE SEQUENCE [LARGE SCALE GENOMIC DNA]</scope>
    <source>
        <strain evidence="9 10">HSG9</strain>
    </source>
</reference>